<accession>A0A2Z4Y6G7</accession>
<dbReference type="AlphaFoldDB" id="A0A2Z4Y6G7"/>
<protein>
    <submittedName>
        <fullName evidence="3">Uncharacterized protein</fullName>
    </submittedName>
</protein>
<dbReference type="KEGG" id="schv:BRCON_2023"/>
<dbReference type="InterPro" id="IPR054046">
    <property type="entry name" value="PSMA-like_C"/>
</dbReference>
<dbReference type="Pfam" id="PF22160">
    <property type="entry name" value="PSMA-like_C"/>
    <property type="match status" value="1"/>
</dbReference>
<feature type="domain" description="Maltose-forming alpha-amylase-like N-terminal" evidence="1">
    <location>
        <begin position="9"/>
        <end position="366"/>
    </location>
</feature>
<dbReference type="Pfam" id="PF22159">
    <property type="entry name" value="PSMA-like_N"/>
    <property type="match status" value="1"/>
</dbReference>
<dbReference type="Proteomes" id="UP000262583">
    <property type="component" value="Chromosome"/>
</dbReference>
<reference evidence="3 4" key="1">
    <citation type="submission" date="2018-05" db="EMBL/GenBank/DDBJ databases">
        <title>A metagenomic window into the 2 km-deep terrestrial subsurface aquifer revealed taxonomically and functionally diverse microbial community comprising novel uncultured bacterial lineages.</title>
        <authorList>
            <person name="Kadnikov V.V."/>
            <person name="Mardanov A.V."/>
            <person name="Beletsky A.V."/>
            <person name="Banks D."/>
            <person name="Pimenov N.V."/>
            <person name="Frank Y.A."/>
            <person name="Karnachuk O.V."/>
            <person name="Ravin N.V."/>
        </authorList>
    </citation>
    <scope>NUCLEOTIDE SEQUENCE [LARGE SCALE GENOMIC DNA]</scope>
    <source>
        <strain evidence="3">BY</strain>
    </source>
</reference>
<proteinExistence type="predicted"/>
<dbReference type="InterPro" id="IPR054047">
    <property type="entry name" value="PSMA-like_N"/>
</dbReference>
<gene>
    <name evidence="3" type="ORF">BRCON_2023</name>
</gene>
<evidence type="ECO:0000313" key="4">
    <source>
        <dbReference type="Proteomes" id="UP000262583"/>
    </source>
</evidence>
<evidence type="ECO:0000259" key="1">
    <source>
        <dbReference type="Pfam" id="PF22159"/>
    </source>
</evidence>
<evidence type="ECO:0000313" key="3">
    <source>
        <dbReference type="EMBL" id="AXA36800.1"/>
    </source>
</evidence>
<name>A0A2Z4Y6G7_SUMC1</name>
<dbReference type="EMBL" id="CP030759">
    <property type="protein sequence ID" value="AXA36800.1"/>
    <property type="molecule type" value="Genomic_DNA"/>
</dbReference>
<evidence type="ECO:0000259" key="2">
    <source>
        <dbReference type="Pfam" id="PF22160"/>
    </source>
</evidence>
<sequence>MPMNLLNPVYHAHAFQPGSRIDIDRVLPASLDDEDIEEWIEKFCEPPRFIERISPVSTLLGNELVRGKNWTDMMLRAYRVFLRVYHGISIYIRQALVDRFGEHGLLPFMSFDMEPCLMERMIELDYEESENTYGTLMELVRSGVLSPAATVPFHVLLPMLDSEFDKRLCLRIAMTLYWKMLREYHDFIVQVHDERAFVMPFMLPEYAYANDVGRLLVEEFMRLAEEEELDEPHLVLLLDNQQAVDRDLDVLMKSWNMLQLDGKRVPVSLVFRDRAFSEWMIYSRPSVKKLIDRTIAKVDSDLNAAGINYCWAHFENIEDLTFDAKSLMNFEQKVIKLAQLSYLGIAPDVYVRRKLLKIFRRISHEPQLVELRNGSSGNDWHSRPNLGRWEGVLDSNAPIQLVDESRPYVRRTRTGKAHETGPQCWKIAFNRAIRTCARAVKGDPETLTGGALEVLAGICGAKDRNHARENIFDFLTNYLYIHWREYFIQHDLSEADIQLRDMVDETLLRGVRKRLKDEDYLIAGVAAQAYYFALDAMRSHATHWENLDQRAAYQNVVMITLALCNMMYIYHWRKKPAEARRLFELMRDELFHFESAYERYQLADYGVTEEEWQDALKSQVEDSTLNLVARAARRTAVRHLKHLGYKKEFTRDDELLTPNTGHLWTAEIENLNYKWENKLYCGLREE</sequence>
<feature type="domain" description="Maltose-forming alpha-amylase-like C-terminal" evidence="2">
    <location>
        <begin position="423"/>
        <end position="639"/>
    </location>
</feature>
<organism evidence="3 4">
    <name type="scientific">Sumerlaea chitinivorans</name>
    <dbReference type="NCBI Taxonomy" id="2250252"/>
    <lineage>
        <taxon>Bacteria</taxon>
        <taxon>Candidatus Sumerlaeota</taxon>
        <taxon>Candidatus Sumerlaeia</taxon>
        <taxon>Candidatus Sumerlaeales</taxon>
        <taxon>Candidatus Sumerlaeaceae</taxon>
        <taxon>Candidatus Sumerlaea</taxon>
    </lineage>
</organism>